<dbReference type="CDD" id="cd16922">
    <property type="entry name" value="HATPase_EvgS-ArcB-TorS-like"/>
    <property type="match status" value="1"/>
</dbReference>
<evidence type="ECO:0000313" key="20">
    <source>
        <dbReference type="Proteomes" id="UP000628137"/>
    </source>
</evidence>
<dbReference type="SUPFAM" id="SSF52172">
    <property type="entry name" value="CheY-like"/>
    <property type="match status" value="2"/>
</dbReference>
<keyword evidence="5" id="KW-0808">Transferase</keyword>
<organism evidence="18">
    <name type="scientific">Pseudomonas vlassakiae</name>
    <dbReference type="NCBI Taxonomy" id="485888"/>
    <lineage>
        <taxon>Bacteria</taxon>
        <taxon>Pseudomonadati</taxon>
        <taxon>Pseudomonadota</taxon>
        <taxon>Gammaproteobacteria</taxon>
        <taxon>Pseudomonadales</taxon>
        <taxon>Pseudomonadaceae</taxon>
        <taxon>Pseudomonas</taxon>
    </lineage>
</organism>
<dbReference type="InterPro" id="IPR003661">
    <property type="entry name" value="HisK_dim/P_dom"/>
</dbReference>
<keyword evidence="9" id="KW-0067">ATP-binding</keyword>
<comment type="catalytic activity">
    <reaction evidence="1">
        <text>ATP + protein L-histidine = ADP + protein N-phospho-L-histidine.</text>
        <dbReference type="EC" id="2.7.13.3"/>
    </reaction>
</comment>
<evidence type="ECO:0000313" key="18">
    <source>
        <dbReference type="EMBL" id="MBC3470621.1"/>
    </source>
</evidence>
<dbReference type="PRINTS" id="PR00344">
    <property type="entry name" value="BCTRLSENSOR"/>
</dbReference>
<dbReference type="InterPro" id="IPR036890">
    <property type="entry name" value="HATPase_C_sf"/>
</dbReference>
<dbReference type="Gene3D" id="1.10.287.130">
    <property type="match status" value="1"/>
</dbReference>
<feature type="coiled-coil region" evidence="14">
    <location>
        <begin position="232"/>
        <end position="291"/>
    </location>
</feature>
<comment type="caution">
    <text evidence="18">The sequence shown here is derived from an EMBL/GenBank/DDBJ whole genome shotgun (WGS) entry which is preliminary data.</text>
</comment>
<evidence type="ECO:0000256" key="13">
    <source>
        <dbReference type="PROSITE-ProRule" id="PRU00169"/>
    </source>
</evidence>
<dbReference type="AlphaFoldDB" id="A0A923GGX5"/>
<evidence type="ECO:0000259" key="16">
    <source>
        <dbReference type="PROSITE" id="PS50109"/>
    </source>
</evidence>
<feature type="transmembrane region" description="Helical" evidence="15">
    <location>
        <begin position="16"/>
        <end position="38"/>
    </location>
</feature>
<dbReference type="EC" id="2.7.13.3" evidence="3"/>
<dbReference type="Gene3D" id="3.30.565.10">
    <property type="entry name" value="Histidine kinase-like ATPase, C-terminal domain"/>
    <property type="match status" value="1"/>
</dbReference>
<dbReference type="SUPFAM" id="SSF55874">
    <property type="entry name" value="ATPase domain of HSP90 chaperone/DNA topoisomerase II/histidine kinase"/>
    <property type="match status" value="1"/>
</dbReference>
<dbReference type="PANTHER" id="PTHR45339:SF3">
    <property type="entry name" value="HISTIDINE KINASE"/>
    <property type="match status" value="1"/>
</dbReference>
<dbReference type="Gene3D" id="3.40.50.2300">
    <property type="match status" value="1"/>
</dbReference>
<dbReference type="InterPro" id="IPR005467">
    <property type="entry name" value="His_kinase_dom"/>
</dbReference>
<keyword evidence="14" id="KW-0175">Coiled coil</keyword>
<dbReference type="InterPro" id="IPR004358">
    <property type="entry name" value="Sig_transdc_His_kin-like_C"/>
</dbReference>
<feature type="modified residue" description="4-aspartylphosphate" evidence="13">
    <location>
        <position position="699"/>
    </location>
</feature>
<dbReference type="InterPro" id="IPR001789">
    <property type="entry name" value="Sig_transdc_resp-reg_receiver"/>
</dbReference>
<keyword evidence="7" id="KW-0547">Nucleotide-binding</keyword>
<dbReference type="SMART" id="SM00387">
    <property type="entry name" value="HATPase_c"/>
    <property type="match status" value="1"/>
</dbReference>
<dbReference type="FunFam" id="3.30.565.10:FF:000010">
    <property type="entry name" value="Sensor histidine kinase RcsC"/>
    <property type="match status" value="1"/>
</dbReference>
<dbReference type="CDD" id="cd17546">
    <property type="entry name" value="REC_hyHK_CKI1_RcsC-like"/>
    <property type="match status" value="1"/>
</dbReference>
<dbReference type="FunFam" id="1.10.287.130:FF:000004">
    <property type="entry name" value="Ethylene receptor 1"/>
    <property type="match status" value="1"/>
</dbReference>
<dbReference type="InterPro" id="IPR011006">
    <property type="entry name" value="CheY-like_superfamily"/>
</dbReference>
<dbReference type="CDD" id="cd00082">
    <property type="entry name" value="HisKA"/>
    <property type="match status" value="1"/>
</dbReference>
<dbReference type="Pfam" id="PF00512">
    <property type="entry name" value="HisKA"/>
    <property type="match status" value="1"/>
</dbReference>
<dbReference type="GO" id="GO:0000155">
    <property type="term" value="F:phosphorelay sensor kinase activity"/>
    <property type="evidence" value="ECO:0007669"/>
    <property type="project" value="InterPro"/>
</dbReference>
<evidence type="ECO:0000256" key="1">
    <source>
        <dbReference type="ARBA" id="ARBA00000085"/>
    </source>
</evidence>
<protein>
    <recommendedName>
        <fullName evidence="3">histidine kinase</fullName>
        <ecNumber evidence="3">2.7.13.3</ecNumber>
    </recommendedName>
</protein>
<gene>
    <name evidence="19" type="ORF">HU738_001300</name>
    <name evidence="18" type="ORF">HU738_08600</name>
</gene>
<sequence>MDIKFTNRLSYKQARLTVLVGFILGTLLSLIQIGIDYASEDASINREVQALLQISHNPASRIAYNIDAELALELTRGLLESPAVIRARLIDNNETVLADVERPRLEDRYRPLSDFLFGEKRQFKERLYLTHMPEEYLGTLYLDVDTFTFGSRFLDRAEVTLLNGFARSLVLTGILLALFYMMLTKPLVTVIAALTGRDPRQPGQTRVDCPPGHEQDEIGVLVRVANQQFVSMATEIQQRRTAENRLTQYLNELEDIVSARTEELKASNNRLSQSNQELEEARQRALDMAQARAAFLANMSHEIRTPLNGMLGMIALALDSPLAGEQRQQLSIAHDSGKVLVELLNDILDLSKFDAGQLELERIPFDMGAMVEDTANLLSQNAAQNVELTCLIAGDFPSSVLGDPTRVRQVVSNLLSNALKFTRFGRVDVRLARIVGGVRLEVRDTGIGIPEAAQARIFQPFTQAGAGITRQYGGTGLGLALTRNLCKAMQGHLHIQSEPGFGSRFSAELPLPTHTEAIAPAALQGKVVALSDAGSGLSELLQGLLPGWGLDYQRHDGRATLDASVDLLITDDLEQLFQLRPALKAPILLVTAYGNFLPGEQSAQLAPLHQLARPLARNALYQTLRRTLQGHAPEHPLATPLLTTTEGRARILLVEDNPVNQLVAKGMLAKLGCQVEVATQGVEALEWLEREDFDLVLMDCNMPVMDGYEASRRIRQSGRWPELPIVALTANAMPEERERCRAAGMSDYLAKPFRREELLALIDHWVPLSG</sequence>
<dbReference type="SUPFAM" id="SSF47384">
    <property type="entry name" value="Homodimeric domain of signal transducing histidine kinase"/>
    <property type="match status" value="1"/>
</dbReference>
<evidence type="ECO:0000313" key="19">
    <source>
        <dbReference type="EMBL" id="MBV4539689.1"/>
    </source>
</evidence>
<proteinExistence type="predicted"/>
<comment type="subcellular location">
    <subcellularLocation>
        <location evidence="2">Membrane</location>
    </subcellularLocation>
</comment>
<accession>A0A923GGX5</accession>
<evidence type="ECO:0000259" key="17">
    <source>
        <dbReference type="PROSITE" id="PS50110"/>
    </source>
</evidence>
<dbReference type="RefSeq" id="WP_186601971.1">
    <property type="nucleotide sequence ID" value="NZ_JABWRP020000001.1"/>
</dbReference>
<keyword evidence="6 15" id="KW-0812">Transmembrane</keyword>
<dbReference type="PROSITE" id="PS50109">
    <property type="entry name" value="HIS_KIN"/>
    <property type="match status" value="1"/>
</dbReference>
<dbReference type="GO" id="GO:0005524">
    <property type="term" value="F:ATP binding"/>
    <property type="evidence" value="ECO:0007669"/>
    <property type="project" value="UniProtKB-KW"/>
</dbReference>
<reference evidence="18" key="2">
    <citation type="submission" date="2020-07" db="EMBL/GenBank/DDBJ databases">
        <authorList>
            <person name="Lood C."/>
            <person name="Girard L."/>
        </authorList>
    </citation>
    <scope>NUCLEOTIDE SEQUENCE</scope>
    <source>
        <strain evidence="18">RW4S2</strain>
    </source>
</reference>
<evidence type="ECO:0000256" key="3">
    <source>
        <dbReference type="ARBA" id="ARBA00012438"/>
    </source>
</evidence>
<reference evidence="18 20" key="1">
    <citation type="journal article" date="2020" name="Microorganisms">
        <title>Reliable Identification of Environmental Pseudomonas Isolates Using the rpoD Gene.</title>
        <authorList>
            <consortium name="The Broad Institute Genome Sequencing Platform"/>
            <person name="Girard L."/>
            <person name="Lood C."/>
            <person name="Rokni-Zadeh H."/>
            <person name="van Noort V."/>
            <person name="Lavigne R."/>
            <person name="De Mot R."/>
        </authorList>
    </citation>
    <scope>NUCLEOTIDE SEQUENCE</scope>
    <source>
        <strain evidence="18 20">RW4S2</strain>
    </source>
</reference>
<feature type="domain" description="Response regulatory" evidence="17">
    <location>
        <begin position="650"/>
        <end position="766"/>
    </location>
</feature>
<dbReference type="Proteomes" id="UP000628137">
    <property type="component" value="Unassembled WGS sequence"/>
</dbReference>
<evidence type="ECO:0000256" key="12">
    <source>
        <dbReference type="ARBA" id="ARBA00023136"/>
    </source>
</evidence>
<dbReference type="EMBL" id="JABWRP020000001">
    <property type="protein sequence ID" value="MBV4539689.1"/>
    <property type="molecule type" value="Genomic_DNA"/>
</dbReference>
<dbReference type="SMART" id="SM00448">
    <property type="entry name" value="REC"/>
    <property type="match status" value="1"/>
</dbReference>
<evidence type="ECO:0000256" key="15">
    <source>
        <dbReference type="SAM" id="Phobius"/>
    </source>
</evidence>
<keyword evidence="11" id="KW-0902">Two-component regulatory system</keyword>
<evidence type="ECO:0000256" key="7">
    <source>
        <dbReference type="ARBA" id="ARBA00022741"/>
    </source>
</evidence>
<reference evidence="19" key="3">
    <citation type="submission" date="2021-06" db="EMBL/GenBank/DDBJ databases">
        <title>Updating the genus Pseudomonas: Description of 43 new species and partition of the Pseudomonas putida group.</title>
        <authorList>
            <person name="Girard L."/>
            <person name="Lood C."/>
            <person name="Vandamme P."/>
            <person name="Rokni-Zadeh H."/>
            <person name="Van Noort V."/>
            <person name="Hofte M."/>
            <person name="Lavigne R."/>
            <person name="De Mot R."/>
        </authorList>
    </citation>
    <scope>NUCLEOTIDE SEQUENCE</scope>
    <source>
        <strain evidence="19">RW4S2</strain>
    </source>
</reference>
<dbReference type="GO" id="GO:0016020">
    <property type="term" value="C:membrane"/>
    <property type="evidence" value="ECO:0007669"/>
    <property type="project" value="UniProtKB-SubCell"/>
</dbReference>
<name>A0A923GGX5_9PSED</name>
<dbReference type="PROSITE" id="PS50110">
    <property type="entry name" value="RESPONSE_REGULATORY"/>
    <property type="match status" value="1"/>
</dbReference>
<evidence type="ECO:0000256" key="14">
    <source>
        <dbReference type="SAM" id="Coils"/>
    </source>
</evidence>
<dbReference type="SMART" id="SM00388">
    <property type="entry name" value="HisKA"/>
    <property type="match status" value="1"/>
</dbReference>
<keyword evidence="8" id="KW-0418">Kinase</keyword>
<evidence type="ECO:0000256" key="8">
    <source>
        <dbReference type="ARBA" id="ARBA00022777"/>
    </source>
</evidence>
<keyword evidence="4 13" id="KW-0597">Phosphoprotein</keyword>
<dbReference type="EMBL" id="JABWRP010000005">
    <property type="protein sequence ID" value="MBC3470621.1"/>
    <property type="molecule type" value="Genomic_DNA"/>
</dbReference>
<dbReference type="Pfam" id="PF02518">
    <property type="entry name" value="HATPase_c"/>
    <property type="match status" value="1"/>
</dbReference>
<dbReference type="InterPro" id="IPR036097">
    <property type="entry name" value="HisK_dim/P_sf"/>
</dbReference>
<keyword evidence="12 15" id="KW-0472">Membrane</keyword>
<keyword evidence="10 15" id="KW-1133">Transmembrane helix</keyword>
<evidence type="ECO:0000256" key="2">
    <source>
        <dbReference type="ARBA" id="ARBA00004370"/>
    </source>
</evidence>
<evidence type="ECO:0000256" key="11">
    <source>
        <dbReference type="ARBA" id="ARBA00023012"/>
    </source>
</evidence>
<evidence type="ECO:0000256" key="6">
    <source>
        <dbReference type="ARBA" id="ARBA00022692"/>
    </source>
</evidence>
<evidence type="ECO:0000256" key="10">
    <source>
        <dbReference type="ARBA" id="ARBA00022989"/>
    </source>
</evidence>
<dbReference type="PANTHER" id="PTHR45339">
    <property type="entry name" value="HYBRID SIGNAL TRANSDUCTION HISTIDINE KINASE J"/>
    <property type="match status" value="1"/>
</dbReference>
<evidence type="ECO:0000256" key="9">
    <source>
        <dbReference type="ARBA" id="ARBA00022840"/>
    </source>
</evidence>
<evidence type="ECO:0000256" key="4">
    <source>
        <dbReference type="ARBA" id="ARBA00022553"/>
    </source>
</evidence>
<dbReference type="InterPro" id="IPR003594">
    <property type="entry name" value="HATPase_dom"/>
</dbReference>
<dbReference type="Pfam" id="PF00072">
    <property type="entry name" value="Response_reg"/>
    <property type="match status" value="1"/>
</dbReference>
<evidence type="ECO:0000256" key="5">
    <source>
        <dbReference type="ARBA" id="ARBA00022679"/>
    </source>
</evidence>
<keyword evidence="20" id="KW-1185">Reference proteome</keyword>
<feature type="domain" description="Histidine kinase" evidence="16">
    <location>
        <begin position="298"/>
        <end position="513"/>
    </location>
</feature>